<protein>
    <submittedName>
        <fullName evidence="3">Alpha/beta hydrolase</fullName>
    </submittedName>
</protein>
<sequence>MSFVRIDGIPHHLRVDGAGPGCLLSAGLGMSWFDWDPVVPLLAPYRTVVRFDRPGLGLSGPAPARAWPTLTGEARRIARVLDAAGADTPVTVVGHSLAGFHCEAFARLYPERTAGLVLVDAGVEEEPRPSRAPALRNTATRACGTLLAGAGLPRALGPLLRRTAVRAGRRNGRGDPAPYDLVRRAYSTSRSLRAALAENATYRDQAVELADLRERPLPDVPVTVLAAHADPDSGGSRHWLDRQERLAERLGGTFRVAAPAGHLVMLDRPQDVAAAILYDPNEPNEPNDPSDPNEPVRPPLAGQEEERTHRS</sequence>
<keyword evidence="3" id="KW-0378">Hydrolase</keyword>
<comment type="caution">
    <text evidence="3">The sequence shown here is derived from an EMBL/GenBank/DDBJ whole genome shotgun (WGS) entry which is preliminary data.</text>
</comment>
<dbReference type="InterPro" id="IPR050266">
    <property type="entry name" value="AB_hydrolase_sf"/>
</dbReference>
<evidence type="ECO:0000256" key="1">
    <source>
        <dbReference type="SAM" id="MobiDB-lite"/>
    </source>
</evidence>
<dbReference type="PANTHER" id="PTHR43798:SF33">
    <property type="entry name" value="HYDROLASE, PUTATIVE (AFU_ORTHOLOGUE AFUA_2G14860)-RELATED"/>
    <property type="match status" value="1"/>
</dbReference>
<evidence type="ECO:0000313" key="4">
    <source>
        <dbReference type="Proteomes" id="UP001165590"/>
    </source>
</evidence>
<dbReference type="InterPro" id="IPR029058">
    <property type="entry name" value="AB_hydrolase_fold"/>
</dbReference>
<organism evidence="3 4">
    <name type="scientific">Streptomyces ortus</name>
    <dbReference type="NCBI Taxonomy" id="2867268"/>
    <lineage>
        <taxon>Bacteria</taxon>
        <taxon>Bacillati</taxon>
        <taxon>Actinomycetota</taxon>
        <taxon>Actinomycetes</taxon>
        <taxon>Kitasatosporales</taxon>
        <taxon>Streptomycetaceae</taxon>
        <taxon>Streptomyces</taxon>
    </lineage>
</organism>
<feature type="region of interest" description="Disordered" evidence="1">
    <location>
        <begin position="277"/>
        <end position="311"/>
    </location>
</feature>
<dbReference type="PANTHER" id="PTHR43798">
    <property type="entry name" value="MONOACYLGLYCEROL LIPASE"/>
    <property type="match status" value="1"/>
</dbReference>
<dbReference type="EMBL" id="JAIFZO010000002">
    <property type="protein sequence ID" value="MCX4233156.1"/>
    <property type="molecule type" value="Genomic_DNA"/>
</dbReference>
<reference evidence="3" key="1">
    <citation type="journal article" date="2022" name="bioRxiv">
        <title>Discovery and biosynthetic assessment of Streptomyces ortus sp nov. isolated from a deep-sea sponge.</title>
        <authorList>
            <person name="Williams S.E."/>
        </authorList>
    </citation>
    <scope>NUCLEOTIDE SEQUENCE</scope>
    <source>
        <strain evidence="3">A15ISP2-DRY2</strain>
    </source>
</reference>
<gene>
    <name evidence="3" type="ORF">K3769_10250</name>
</gene>
<dbReference type="Pfam" id="PF12697">
    <property type="entry name" value="Abhydrolase_6"/>
    <property type="match status" value="1"/>
</dbReference>
<proteinExistence type="predicted"/>
<dbReference type="GO" id="GO:0016787">
    <property type="term" value="F:hydrolase activity"/>
    <property type="evidence" value="ECO:0007669"/>
    <property type="project" value="UniProtKB-KW"/>
</dbReference>
<feature type="domain" description="AB hydrolase-1" evidence="2">
    <location>
        <begin position="25"/>
        <end position="275"/>
    </location>
</feature>
<dbReference type="RefSeq" id="WP_267026121.1">
    <property type="nucleotide sequence ID" value="NZ_JAIFZO010000002.1"/>
</dbReference>
<dbReference type="Gene3D" id="3.40.50.1820">
    <property type="entry name" value="alpha/beta hydrolase"/>
    <property type="match status" value="1"/>
</dbReference>
<evidence type="ECO:0000259" key="2">
    <source>
        <dbReference type="Pfam" id="PF12697"/>
    </source>
</evidence>
<dbReference type="SUPFAM" id="SSF53474">
    <property type="entry name" value="alpha/beta-Hydrolases"/>
    <property type="match status" value="1"/>
</dbReference>
<dbReference type="InterPro" id="IPR000073">
    <property type="entry name" value="AB_hydrolase_1"/>
</dbReference>
<accession>A0ABT3V0Q0</accession>
<dbReference type="Proteomes" id="UP001165590">
    <property type="component" value="Unassembled WGS sequence"/>
</dbReference>
<evidence type="ECO:0000313" key="3">
    <source>
        <dbReference type="EMBL" id="MCX4233156.1"/>
    </source>
</evidence>
<name>A0ABT3V0Q0_9ACTN</name>
<keyword evidence="4" id="KW-1185">Reference proteome</keyword>